<dbReference type="PANTHER" id="PTHR11214">
    <property type="entry name" value="BETA-1,3-N-ACETYLGLUCOSAMINYLTRANSFERASE"/>
    <property type="match status" value="1"/>
</dbReference>
<comment type="similarity">
    <text evidence="2 10">Belongs to the glycosyltransferase 31 family.</text>
</comment>
<evidence type="ECO:0000256" key="5">
    <source>
        <dbReference type="ARBA" id="ARBA00022692"/>
    </source>
</evidence>
<evidence type="ECO:0000256" key="9">
    <source>
        <dbReference type="ARBA" id="ARBA00023136"/>
    </source>
</evidence>
<dbReference type="Gene3D" id="3.90.550.50">
    <property type="match status" value="1"/>
</dbReference>
<dbReference type="RefSeq" id="XP_065661762.1">
    <property type="nucleotide sequence ID" value="XM_065805690.1"/>
</dbReference>
<reference evidence="12" key="1">
    <citation type="submission" date="2025-08" db="UniProtKB">
        <authorList>
            <consortium name="RefSeq"/>
        </authorList>
    </citation>
    <scope>IDENTIFICATION</scope>
</reference>
<evidence type="ECO:0000256" key="1">
    <source>
        <dbReference type="ARBA" id="ARBA00004323"/>
    </source>
</evidence>
<name>A0ABM4CJ49_HYDVU</name>
<evidence type="ECO:0000256" key="10">
    <source>
        <dbReference type="RuleBase" id="RU363063"/>
    </source>
</evidence>
<dbReference type="Pfam" id="PF01762">
    <property type="entry name" value="Galactosyl_T"/>
    <property type="match status" value="1"/>
</dbReference>
<evidence type="ECO:0000256" key="8">
    <source>
        <dbReference type="ARBA" id="ARBA00023034"/>
    </source>
</evidence>
<dbReference type="PANTHER" id="PTHR11214:SF3">
    <property type="entry name" value="BETA-1,3-GALACTOSYLTRANSFERASE 6"/>
    <property type="match status" value="1"/>
</dbReference>
<evidence type="ECO:0000256" key="6">
    <source>
        <dbReference type="ARBA" id="ARBA00022968"/>
    </source>
</evidence>
<dbReference type="InterPro" id="IPR002659">
    <property type="entry name" value="Glyco_trans_31"/>
</dbReference>
<organism evidence="11 12">
    <name type="scientific">Hydra vulgaris</name>
    <name type="common">Hydra</name>
    <name type="synonym">Hydra attenuata</name>
    <dbReference type="NCBI Taxonomy" id="6087"/>
    <lineage>
        <taxon>Eukaryota</taxon>
        <taxon>Metazoa</taxon>
        <taxon>Cnidaria</taxon>
        <taxon>Hydrozoa</taxon>
        <taxon>Hydroidolina</taxon>
        <taxon>Anthoathecata</taxon>
        <taxon>Aplanulata</taxon>
        <taxon>Hydridae</taxon>
        <taxon>Hydra</taxon>
    </lineage>
</organism>
<evidence type="ECO:0000256" key="3">
    <source>
        <dbReference type="ARBA" id="ARBA00022676"/>
    </source>
</evidence>
<protein>
    <recommendedName>
        <fullName evidence="10">Hexosyltransferase</fullName>
        <ecNumber evidence="10">2.4.1.-</ecNumber>
    </recommendedName>
</protein>
<comment type="subcellular location">
    <subcellularLocation>
        <location evidence="1 10">Golgi apparatus membrane</location>
        <topology evidence="1 10">Single-pass type II membrane protein</topology>
    </subcellularLocation>
</comment>
<proteinExistence type="inferred from homology"/>
<sequence>MALHFNFYLFNKNKLLLKLLFCLLVFTIVTVLMTMKSIFKSPLSHFCLYQSYSNENWTVNGKHNIRTIYSSKKYMKKKYENIYKRNISNIKDKNNLLAVNKSVVNRHEKHRLKKISFNTSINLKKKEFHSLTKNNEFDLKLSTSNHYGSHTTLPWYLQPDKLENLNKNIVYENLKIPKAEKRIPVNIILIVSSAPSRIDRRFAIRQTWWKQCKSTSKISIKCVFLTDWKDPSSNSDNGNSVDLQLESDRYGDIHFQNLTGGYDFGKRFLYHMVWAIQNFKFDYFLRLDDDYFLCLERFLNEVPMPPKQLYHWGWVHCINELVRPEESIILLSNGLIERFLGQDPERMQCHRWADQMIGIWVNNIYLPGFQYKHDNRLHHDPPAMFIENFKTQKNICDRFIGIHGSYPKDMMTLWRNRGRRYYNKNKTLDDYSEYCMYNQYMNWDLFENEWHATPMLCKEDPSWGGTLGTLYHGRQGQIAQV</sequence>
<evidence type="ECO:0000256" key="7">
    <source>
        <dbReference type="ARBA" id="ARBA00022989"/>
    </source>
</evidence>
<accession>A0ABM4CJ49</accession>
<evidence type="ECO:0000313" key="12">
    <source>
        <dbReference type="RefSeq" id="XP_065661762.1"/>
    </source>
</evidence>
<keyword evidence="6 10" id="KW-0735">Signal-anchor</keyword>
<dbReference type="EC" id="2.4.1.-" evidence="10"/>
<evidence type="ECO:0000256" key="2">
    <source>
        <dbReference type="ARBA" id="ARBA00008661"/>
    </source>
</evidence>
<dbReference type="GeneID" id="100201434"/>
<gene>
    <name evidence="12" type="primary">LOC100201434</name>
</gene>
<keyword evidence="3 10" id="KW-0328">Glycosyltransferase</keyword>
<keyword evidence="4" id="KW-0808">Transferase</keyword>
<keyword evidence="11" id="KW-1185">Reference proteome</keyword>
<keyword evidence="7 10" id="KW-1133">Transmembrane helix</keyword>
<evidence type="ECO:0000313" key="11">
    <source>
        <dbReference type="Proteomes" id="UP001652625"/>
    </source>
</evidence>
<evidence type="ECO:0000256" key="4">
    <source>
        <dbReference type="ARBA" id="ARBA00022679"/>
    </source>
</evidence>
<keyword evidence="9 10" id="KW-0472">Membrane</keyword>
<feature type="transmembrane region" description="Helical" evidence="10">
    <location>
        <begin position="15"/>
        <end position="35"/>
    </location>
</feature>
<dbReference type="Proteomes" id="UP001652625">
    <property type="component" value="Chromosome 09"/>
</dbReference>
<keyword evidence="5 10" id="KW-0812">Transmembrane</keyword>
<keyword evidence="8 10" id="KW-0333">Golgi apparatus</keyword>